<evidence type="ECO:0000256" key="1">
    <source>
        <dbReference type="ARBA" id="ARBA00005854"/>
    </source>
</evidence>
<dbReference type="RefSeq" id="WP_168071704.1">
    <property type="nucleotide sequence ID" value="NZ_BAAAQJ010000003.1"/>
</dbReference>
<dbReference type="PANTHER" id="PTHR10996">
    <property type="entry name" value="2-HYDROXYACID DEHYDROGENASE-RELATED"/>
    <property type="match status" value="1"/>
</dbReference>
<feature type="domain" description="D-isomer specific 2-hydroxyacid dehydrogenase NAD-binding" evidence="6">
    <location>
        <begin position="108"/>
        <end position="289"/>
    </location>
</feature>
<reference evidence="7" key="1">
    <citation type="submission" date="2021-01" db="EMBL/GenBank/DDBJ databases">
        <title>Whole genome shotgun sequence of Planosporangium flavigriseum NBRC 105377.</title>
        <authorList>
            <person name="Komaki H."/>
            <person name="Tamura T."/>
        </authorList>
    </citation>
    <scope>NUCLEOTIDE SEQUENCE</scope>
    <source>
        <strain evidence="7">NBRC 105377</strain>
    </source>
</reference>
<dbReference type="GO" id="GO:0051287">
    <property type="term" value="F:NAD binding"/>
    <property type="evidence" value="ECO:0007669"/>
    <property type="project" value="InterPro"/>
</dbReference>
<evidence type="ECO:0000256" key="2">
    <source>
        <dbReference type="ARBA" id="ARBA00023002"/>
    </source>
</evidence>
<comment type="similarity">
    <text evidence="1 4">Belongs to the D-isomer specific 2-hydroxyacid dehydrogenase family.</text>
</comment>
<name>A0A8J3LLW7_9ACTN</name>
<dbReference type="GO" id="GO:0030267">
    <property type="term" value="F:glyoxylate reductase (NADPH) activity"/>
    <property type="evidence" value="ECO:0007669"/>
    <property type="project" value="TreeGrafter"/>
</dbReference>
<dbReference type="Proteomes" id="UP000653674">
    <property type="component" value="Unassembled WGS sequence"/>
</dbReference>
<protein>
    <submittedName>
        <fullName evidence="7">D-glycerate dehydrogenase</fullName>
    </submittedName>
</protein>
<dbReference type="EMBL" id="BONU01000007">
    <property type="protein sequence ID" value="GIG73145.1"/>
    <property type="molecule type" value="Genomic_DNA"/>
</dbReference>
<evidence type="ECO:0000256" key="3">
    <source>
        <dbReference type="ARBA" id="ARBA00023027"/>
    </source>
</evidence>
<dbReference type="FunFam" id="3.40.50.720:FF:000203">
    <property type="entry name" value="D-3-phosphoglycerate dehydrogenase (SerA)"/>
    <property type="match status" value="1"/>
</dbReference>
<dbReference type="Gene3D" id="3.40.50.720">
    <property type="entry name" value="NAD(P)-binding Rossmann-like Domain"/>
    <property type="match status" value="2"/>
</dbReference>
<dbReference type="SUPFAM" id="SSF52283">
    <property type="entry name" value="Formate/glycerate dehydrogenase catalytic domain-like"/>
    <property type="match status" value="1"/>
</dbReference>
<keyword evidence="8" id="KW-1185">Reference proteome</keyword>
<dbReference type="GO" id="GO:0005829">
    <property type="term" value="C:cytosol"/>
    <property type="evidence" value="ECO:0007669"/>
    <property type="project" value="TreeGrafter"/>
</dbReference>
<accession>A0A8J3LLW7</accession>
<dbReference type="InterPro" id="IPR036291">
    <property type="entry name" value="NAD(P)-bd_dom_sf"/>
</dbReference>
<evidence type="ECO:0000256" key="4">
    <source>
        <dbReference type="RuleBase" id="RU003719"/>
    </source>
</evidence>
<dbReference type="PROSITE" id="PS00670">
    <property type="entry name" value="D_2_HYDROXYACID_DH_2"/>
    <property type="match status" value="1"/>
</dbReference>
<dbReference type="SUPFAM" id="SSF51735">
    <property type="entry name" value="NAD(P)-binding Rossmann-fold domains"/>
    <property type="match status" value="1"/>
</dbReference>
<sequence>MRVVVTQPIHREASEKLRSAGLDVVESAQARPVGGQELADLCAGAAAVITHLTDRVDATVFTANPQLRVVANVATGYDNIDVAAASGAGVAVTNTPDVLTDATADLTLALMLAVARRIPEGDAMLRRGEYTGWQLMQHPMGLDVSGRTIGIVGMGRIGRAVARRAHLGFGMPVRYVGRSPGHPADDAEIGARRVGLPELLAQSDFVSLHCPLTPETRHLISAAALRAMKPTAVLVNTARGPLVDERALARALRAGEIAGAGLDVFEREPEVESELLDLRERVVLMPHVGSATESTRRRMSEVAVANVLSVLAGDPPINPVS</sequence>
<comment type="caution">
    <text evidence="7">The sequence shown here is derived from an EMBL/GenBank/DDBJ whole genome shotgun (WGS) entry which is preliminary data.</text>
</comment>
<dbReference type="InterPro" id="IPR006139">
    <property type="entry name" value="D-isomer_2_OHA_DH_cat_dom"/>
</dbReference>
<evidence type="ECO:0000259" key="5">
    <source>
        <dbReference type="Pfam" id="PF00389"/>
    </source>
</evidence>
<dbReference type="Pfam" id="PF02826">
    <property type="entry name" value="2-Hacid_dh_C"/>
    <property type="match status" value="1"/>
</dbReference>
<evidence type="ECO:0000313" key="8">
    <source>
        <dbReference type="Proteomes" id="UP000653674"/>
    </source>
</evidence>
<dbReference type="Pfam" id="PF00389">
    <property type="entry name" value="2-Hacid_dh"/>
    <property type="match status" value="1"/>
</dbReference>
<keyword evidence="2 4" id="KW-0560">Oxidoreductase</keyword>
<dbReference type="InterPro" id="IPR050223">
    <property type="entry name" value="D-isomer_2-hydroxyacid_DH"/>
</dbReference>
<dbReference type="InterPro" id="IPR029753">
    <property type="entry name" value="D-isomer_DH_CS"/>
</dbReference>
<dbReference type="PANTHER" id="PTHR10996:SF283">
    <property type="entry name" value="GLYOXYLATE_HYDROXYPYRUVATE REDUCTASE B"/>
    <property type="match status" value="1"/>
</dbReference>
<dbReference type="AlphaFoldDB" id="A0A8J3LLW7"/>
<gene>
    <name evidence="7" type="ORF">Pfl04_15490</name>
</gene>
<proteinExistence type="inferred from homology"/>
<keyword evidence="3" id="KW-0520">NAD</keyword>
<dbReference type="CDD" id="cd05301">
    <property type="entry name" value="GDH"/>
    <property type="match status" value="1"/>
</dbReference>
<organism evidence="7 8">
    <name type="scientific">Planosporangium flavigriseum</name>
    <dbReference type="NCBI Taxonomy" id="373681"/>
    <lineage>
        <taxon>Bacteria</taxon>
        <taxon>Bacillati</taxon>
        <taxon>Actinomycetota</taxon>
        <taxon>Actinomycetes</taxon>
        <taxon>Micromonosporales</taxon>
        <taxon>Micromonosporaceae</taxon>
        <taxon>Planosporangium</taxon>
    </lineage>
</organism>
<evidence type="ECO:0000313" key="7">
    <source>
        <dbReference type="EMBL" id="GIG73145.1"/>
    </source>
</evidence>
<dbReference type="GO" id="GO:0016618">
    <property type="term" value="F:hydroxypyruvate reductase [NAD(P)H] activity"/>
    <property type="evidence" value="ECO:0007669"/>
    <property type="project" value="TreeGrafter"/>
</dbReference>
<dbReference type="InterPro" id="IPR006140">
    <property type="entry name" value="D-isomer_DH_NAD-bd"/>
</dbReference>
<dbReference type="PROSITE" id="PS00671">
    <property type="entry name" value="D_2_HYDROXYACID_DH_3"/>
    <property type="match status" value="1"/>
</dbReference>
<feature type="domain" description="D-isomer specific 2-hydroxyacid dehydrogenase catalytic" evidence="5">
    <location>
        <begin position="3"/>
        <end position="320"/>
    </location>
</feature>
<evidence type="ECO:0000259" key="6">
    <source>
        <dbReference type="Pfam" id="PF02826"/>
    </source>
</evidence>